<comment type="caution">
    <text evidence="2">The sequence shown here is derived from an EMBL/GenBank/DDBJ whole genome shotgun (WGS) entry which is preliminary data.</text>
</comment>
<evidence type="ECO:0000256" key="1">
    <source>
        <dbReference type="SAM" id="MobiDB-lite"/>
    </source>
</evidence>
<accession>A0ABN7W176</accession>
<feature type="region of interest" description="Disordered" evidence="1">
    <location>
        <begin position="158"/>
        <end position="217"/>
    </location>
</feature>
<feature type="compositionally biased region" description="Basic and acidic residues" evidence="1">
    <location>
        <begin position="158"/>
        <end position="182"/>
    </location>
</feature>
<organism evidence="2 3">
    <name type="scientific">Gigaspora margarita</name>
    <dbReference type="NCBI Taxonomy" id="4874"/>
    <lineage>
        <taxon>Eukaryota</taxon>
        <taxon>Fungi</taxon>
        <taxon>Fungi incertae sedis</taxon>
        <taxon>Mucoromycota</taxon>
        <taxon>Glomeromycotina</taxon>
        <taxon>Glomeromycetes</taxon>
        <taxon>Diversisporales</taxon>
        <taxon>Gigasporaceae</taxon>
        <taxon>Gigaspora</taxon>
    </lineage>
</organism>
<feature type="compositionally biased region" description="Basic and acidic residues" evidence="1">
    <location>
        <begin position="191"/>
        <end position="216"/>
    </location>
</feature>
<sequence>MQLLPECLDALQYRTFWETIEKPTLLDFLNFRLSIGTLDDKRIEYTRYNNELSTISRFYAEASEFGQKIISWKTAFKETILNELLWDPSRSQRNDKKSRAISDFWYLQDANSQAEEIEQSSKAEIRMLQAAQHVTIAKVATQQVQQYARSTTTSIAKRFIDNNEESTKRVKTHKSDSEKNDNDYNTDETNYDGKKSTTNEIEKQKHTDKSVIDGDGFRTPPHQIVGNTYFPSSFQSMILPNENILKVSPTSLAALNDSKYFKDFIPRFLEFKELEKNNEYSCTHDDIMDIRGDSDFAKFLSFDEYRRLLSVKPNRNIELPKSWCEIIEEYYKEMTEHGLKRQIFDWINVTKELIFVKNEDTEESIKLKEYLYHVMLPLIQSFRKPIPDISAANTSERHYWSEFGHRFFSKMLQDFVGLDWRTMEVPVMASKYRKNYGLNYAKDKIVEGKSADLLAWLWETGEEIFVGEQAGPPSRHDLTKLSMDSFKLYRELRDCRNVRILYSIEKGDFNYSKRTVFGILGYLFEIKMVIMWRDGVYIYEEFGSLKIPSHPDRIFMMKPGMLRLLEFMSEVQSTLNVEYNNDAIQLLKRKFNDIIQTKPSPTK</sequence>
<keyword evidence="3" id="KW-1185">Reference proteome</keyword>
<dbReference type="Proteomes" id="UP000789901">
    <property type="component" value="Unassembled WGS sequence"/>
</dbReference>
<proteinExistence type="predicted"/>
<evidence type="ECO:0000313" key="3">
    <source>
        <dbReference type="Proteomes" id="UP000789901"/>
    </source>
</evidence>
<name>A0ABN7W176_GIGMA</name>
<dbReference type="EMBL" id="CAJVQB010027556">
    <property type="protein sequence ID" value="CAG8810743.1"/>
    <property type="molecule type" value="Genomic_DNA"/>
</dbReference>
<feature type="non-terminal residue" evidence="2">
    <location>
        <position position="603"/>
    </location>
</feature>
<protein>
    <submittedName>
        <fullName evidence="2">28678_t:CDS:1</fullName>
    </submittedName>
</protein>
<gene>
    <name evidence="2" type="ORF">GMARGA_LOCUS25165</name>
</gene>
<reference evidence="2 3" key="1">
    <citation type="submission" date="2021-06" db="EMBL/GenBank/DDBJ databases">
        <authorList>
            <person name="Kallberg Y."/>
            <person name="Tangrot J."/>
            <person name="Rosling A."/>
        </authorList>
    </citation>
    <scope>NUCLEOTIDE SEQUENCE [LARGE SCALE GENOMIC DNA]</scope>
    <source>
        <strain evidence="2 3">120-4 pot B 10/14</strain>
    </source>
</reference>
<evidence type="ECO:0000313" key="2">
    <source>
        <dbReference type="EMBL" id="CAG8810743.1"/>
    </source>
</evidence>